<reference evidence="2 3" key="1">
    <citation type="submission" date="2018-08" db="EMBL/GenBank/DDBJ databases">
        <authorList>
            <person name="Laetsch R D."/>
            <person name="Stevens L."/>
            <person name="Kumar S."/>
            <person name="Blaxter L. M."/>
        </authorList>
    </citation>
    <scope>NUCLEOTIDE SEQUENCE [LARGE SCALE GENOMIC DNA]</scope>
</reference>
<evidence type="ECO:0000256" key="1">
    <source>
        <dbReference type="SAM" id="MobiDB-lite"/>
    </source>
</evidence>
<dbReference type="Proteomes" id="UP000277928">
    <property type="component" value="Unassembled WGS sequence"/>
</dbReference>
<feature type="region of interest" description="Disordered" evidence="1">
    <location>
        <begin position="92"/>
        <end position="116"/>
    </location>
</feature>
<evidence type="ECO:0000313" key="3">
    <source>
        <dbReference type="Proteomes" id="UP000277928"/>
    </source>
</evidence>
<evidence type="ECO:0000313" key="2">
    <source>
        <dbReference type="EMBL" id="VDK68322.1"/>
    </source>
</evidence>
<organism evidence="2 3">
    <name type="scientific">Litomosoides sigmodontis</name>
    <name type="common">Filarial nematode worm</name>
    <dbReference type="NCBI Taxonomy" id="42156"/>
    <lineage>
        <taxon>Eukaryota</taxon>
        <taxon>Metazoa</taxon>
        <taxon>Ecdysozoa</taxon>
        <taxon>Nematoda</taxon>
        <taxon>Chromadorea</taxon>
        <taxon>Rhabditida</taxon>
        <taxon>Spirurina</taxon>
        <taxon>Spiruromorpha</taxon>
        <taxon>Filarioidea</taxon>
        <taxon>Onchocercidae</taxon>
        <taxon>Litomosoides</taxon>
    </lineage>
</organism>
<sequence>MKVLQVFSKQAIMIEALMNSLTRLLERNGGGIIPNLRHINCQKVEGERDEWLDFSEAVPGNSNTDDNAHIVNISVNGRNIHSLNLEVIGSRCTSSSSSSHTNERTGGNSGTSRSSADVCSIPSPFISSMNKLCLATLDSDGHCLEAHGSLRVLLEVM</sequence>
<gene>
    <name evidence="2" type="ORF">NLS_LOCUS386</name>
</gene>
<dbReference type="STRING" id="42156.A0A3P6RY06"/>
<keyword evidence="3" id="KW-1185">Reference proteome</keyword>
<dbReference type="AlphaFoldDB" id="A0A3P6RY06"/>
<accession>A0A3P6RY06</accession>
<dbReference type="EMBL" id="UYRX01000009">
    <property type="protein sequence ID" value="VDK68322.1"/>
    <property type="molecule type" value="Genomic_DNA"/>
</dbReference>
<name>A0A3P6RY06_LITSI</name>
<feature type="compositionally biased region" description="Low complexity" evidence="1">
    <location>
        <begin position="94"/>
        <end position="115"/>
    </location>
</feature>
<proteinExistence type="predicted"/>
<protein>
    <submittedName>
        <fullName evidence="2">Uncharacterized protein</fullName>
    </submittedName>
</protein>